<dbReference type="Proteomes" id="UP001237642">
    <property type="component" value="Unassembled WGS sequence"/>
</dbReference>
<gene>
    <name evidence="1" type="ORF">POM88_020385</name>
</gene>
<protein>
    <submittedName>
        <fullName evidence="1">Uncharacterized protein</fullName>
    </submittedName>
</protein>
<dbReference type="AlphaFoldDB" id="A0AAD8MN18"/>
<comment type="caution">
    <text evidence="1">The sequence shown here is derived from an EMBL/GenBank/DDBJ whole genome shotgun (WGS) entry which is preliminary data.</text>
</comment>
<accession>A0AAD8MN18</accession>
<reference evidence="1" key="2">
    <citation type="submission" date="2023-05" db="EMBL/GenBank/DDBJ databases">
        <authorList>
            <person name="Schelkunov M.I."/>
        </authorList>
    </citation>
    <scope>NUCLEOTIDE SEQUENCE</scope>
    <source>
        <strain evidence="1">Hsosn_3</strain>
        <tissue evidence="1">Leaf</tissue>
    </source>
</reference>
<reference evidence="1" key="1">
    <citation type="submission" date="2023-02" db="EMBL/GenBank/DDBJ databases">
        <title>Genome of toxic invasive species Heracleum sosnowskyi carries increased number of genes despite the absence of recent whole-genome duplications.</title>
        <authorList>
            <person name="Schelkunov M."/>
            <person name="Shtratnikova V."/>
            <person name="Makarenko M."/>
            <person name="Klepikova A."/>
            <person name="Omelchenko D."/>
            <person name="Novikova G."/>
            <person name="Obukhova E."/>
            <person name="Bogdanov V."/>
            <person name="Penin A."/>
            <person name="Logacheva M."/>
        </authorList>
    </citation>
    <scope>NUCLEOTIDE SEQUENCE</scope>
    <source>
        <strain evidence="1">Hsosn_3</strain>
        <tissue evidence="1">Leaf</tissue>
    </source>
</reference>
<evidence type="ECO:0000313" key="1">
    <source>
        <dbReference type="EMBL" id="KAK1382650.1"/>
    </source>
</evidence>
<dbReference type="EMBL" id="JAUIZM010000005">
    <property type="protein sequence ID" value="KAK1382650.1"/>
    <property type="molecule type" value="Genomic_DNA"/>
</dbReference>
<organism evidence="1 2">
    <name type="scientific">Heracleum sosnowskyi</name>
    <dbReference type="NCBI Taxonomy" id="360622"/>
    <lineage>
        <taxon>Eukaryota</taxon>
        <taxon>Viridiplantae</taxon>
        <taxon>Streptophyta</taxon>
        <taxon>Embryophyta</taxon>
        <taxon>Tracheophyta</taxon>
        <taxon>Spermatophyta</taxon>
        <taxon>Magnoliopsida</taxon>
        <taxon>eudicotyledons</taxon>
        <taxon>Gunneridae</taxon>
        <taxon>Pentapetalae</taxon>
        <taxon>asterids</taxon>
        <taxon>campanulids</taxon>
        <taxon>Apiales</taxon>
        <taxon>Apiaceae</taxon>
        <taxon>Apioideae</taxon>
        <taxon>apioid superclade</taxon>
        <taxon>Tordylieae</taxon>
        <taxon>Tordyliinae</taxon>
        <taxon>Heracleum</taxon>
    </lineage>
</organism>
<name>A0AAD8MN18_9APIA</name>
<evidence type="ECO:0000313" key="2">
    <source>
        <dbReference type="Proteomes" id="UP001237642"/>
    </source>
</evidence>
<sequence length="119" mass="13581">MNWSLNAHVCCSKEKASSNFYFYSFLQVIGVKIGGFTLTHICWNEVCMDLNLLSWQIFLQRSTVISFFPLQKILTREAEAAEADAEAAQAFAEATMKTLKGRSSNPRVKMTSYPQIFRR</sequence>
<proteinExistence type="predicted"/>
<keyword evidence="2" id="KW-1185">Reference proteome</keyword>